<dbReference type="Gene3D" id="1.20.120.450">
    <property type="entry name" value="dinb family like domain"/>
    <property type="match status" value="1"/>
</dbReference>
<dbReference type="SUPFAM" id="SSF109854">
    <property type="entry name" value="DinB/YfiT-like putative metalloenzymes"/>
    <property type="match status" value="1"/>
</dbReference>
<dbReference type="RefSeq" id="WP_198839856.1">
    <property type="nucleotide sequence ID" value="NZ_JAEHFJ010000001.1"/>
</dbReference>
<proteinExistence type="predicted"/>
<sequence>MTKLDLNSSEFDDYYFRYIDKLSNKTELRKGFETGKITIINFFESIPKKKLTHRYQPEKWSIKEILQHLIDTERIFMYRCFRIARQDKTALAGYDQDDYIAPSGADEKTIANLLNEFTTNRNHSISLLNSLTDQNLAFVGNSSGSAMSARAAAFTIIGHDIWHMETIQNKYL</sequence>
<accession>A0ABS0WM57</accession>
<dbReference type="EMBL" id="JAEHFJ010000001">
    <property type="protein sequence ID" value="MBJ2173050.1"/>
    <property type="molecule type" value="Genomic_DNA"/>
</dbReference>
<feature type="domain" description="DinB-like" evidence="1">
    <location>
        <begin position="42"/>
        <end position="167"/>
    </location>
</feature>
<comment type="caution">
    <text evidence="2">The sequence shown here is derived from an EMBL/GenBank/DDBJ whole genome shotgun (WGS) entry which is preliminary data.</text>
</comment>
<evidence type="ECO:0000313" key="3">
    <source>
        <dbReference type="Proteomes" id="UP000623301"/>
    </source>
</evidence>
<evidence type="ECO:0000313" key="2">
    <source>
        <dbReference type="EMBL" id="MBJ2173050.1"/>
    </source>
</evidence>
<name>A0ABS0WM57_9FLAO</name>
<reference evidence="2 3" key="1">
    <citation type="submission" date="2020-12" db="EMBL/GenBank/DDBJ databases">
        <title>Aureibaculum luteum sp. nov. and Aureibaculum flavum sp. nov., novel members of the family Flavobacteriaceae isolated from Antarctic intertidal sediments.</title>
        <authorList>
            <person name="He X."/>
            <person name="Zhang X."/>
        </authorList>
    </citation>
    <scope>NUCLEOTIDE SEQUENCE [LARGE SCALE GENOMIC DNA]</scope>
    <source>
        <strain evidence="2 3">A20</strain>
    </source>
</reference>
<dbReference type="Proteomes" id="UP000623301">
    <property type="component" value="Unassembled WGS sequence"/>
</dbReference>
<dbReference type="InterPro" id="IPR024775">
    <property type="entry name" value="DinB-like"/>
</dbReference>
<protein>
    <submittedName>
        <fullName evidence="2">DinB family protein</fullName>
    </submittedName>
</protein>
<keyword evidence="3" id="KW-1185">Reference proteome</keyword>
<dbReference type="InterPro" id="IPR034660">
    <property type="entry name" value="DinB/YfiT-like"/>
</dbReference>
<organism evidence="2 3">
    <name type="scientific">Aureibaculum flavum</name>
    <dbReference type="NCBI Taxonomy" id="2795986"/>
    <lineage>
        <taxon>Bacteria</taxon>
        <taxon>Pseudomonadati</taxon>
        <taxon>Bacteroidota</taxon>
        <taxon>Flavobacteriia</taxon>
        <taxon>Flavobacteriales</taxon>
        <taxon>Flavobacteriaceae</taxon>
        <taxon>Aureibaculum</taxon>
    </lineage>
</organism>
<dbReference type="Pfam" id="PF12867">
    <property type="entry name" value="DinB_2"/>
    <property type="match status" value="1"/>
</dbReference>
<evidence type="ECO:0000259" key="1">
    <source>
        <dbReference type="Pfam" id="PF12867"/>
    </source>
</evidence>
<gene>
    <name evidence="2" type="ORF">JBL43_02295</name>
</gene>